<keyword evidence="2 6" id="KW-0436">Ligase</keyword>
<dbReference type="SUPFAM" id="SSF82697">
    <property type="entry name" value="PurS-like"/>
    <property type="match status" value="1"/>
</dbReference>
<evidence type="ECO:0000256" key="6">
    <source>
        <dbReference type="HAMAP-Rule" id="MF_01926"/>
    </source>
</evidence>
<dbReference type="InterPro" id="IPR003850">
    <property type="entry name" value="PurS"/>
</dbReference>
<comment type="pathway">
    <text evidence="6">Purine metabolism; IMP biosynthesis via de novo pathway; 5-amino-1-(5-phospho-D-ribosyl)imidazole from N(2)-formyl-N(1)-(5-phospho-D-ribosyl)glycinamide: step 1/2.</text>
</comment>
<comment type="caution">
    <text evidence="7">The sequence shown here is derived from an EMBL/GenBank/DDBJ whole genome shotgun (WGS) entry which is preliminary data.</text>
</comment>
<comment type="similarity">
    <text evidence="6">Belongs to the PurS family.</text>
</comment>
<dbReference type="PANTHER" id="PTHR34696:SF1">
    <property type="entry name" value="PHOSPHORIBOSYLFORMYLGLYCINAMIDINE SYNTHASE SUBUNIT PURS"/>
    <property type="match status" value="1"/>
</dbReference>
<comment type="subunit">
    <text evidence="6">Part of the FGAM synthase complex composed of 1 PurL, 1 PurQ and 2 PurS subunits.</text>
</comment>
<dbReference type="GO" id="GO:0005737">
    <property type="term" value="C:cytoplasm"/>
    <property type="evidence" value="ECO:0007669"/>
    <property type="project" value="UniProtKB-SubCell"/>
</dbReference>
<sequence length="98" mass="11060">MIRNSESQPRLVKITILVRVRPGILDPQGQAVQQVLHDMGENDVQEVRIGKMIEITMPESASISERVHSWCKDFLSNPLVESFEVQNIEPLTHPSVSV</sequence>
<dbReference type="GO" id="GO:0005524">
    <property type="term" value="F:ATP binding"/>
    <property type="evidence" value="ECO:0007669"/>
    <property type="project" value="UniProtKB-UniRule"/>
</dbReference>
<dbReference type="UniPathway" id="UPA00074">
    <property type="reaction ID" value="UER00128"/>
</dbReference>
<evidence type="ECO:0000256" key="2">
    <source>
        <dbReference type="ARBA" id="ARBA00022598"/>
    </source>
</evidence>
<dbReference type="Gene3D" id="3.30.1280.10">
    <property type="entry name" value="Phosphoribosylformylglycinamidine synthase subunit PurS"/>
    <property type="match status" value="1"/>
</dbReference>
<dbReference type="EMBL" id="DTMM01000164">
    <property type="protein sequence ID" value="HFT93840.1"/>
    <property type="molecule type" value="Genomic_DNA"/>
</dbReference>
<dbReference type="InterPro" id="IPR036604">
    <property type="entry name" value="PurS-like_sf"/>
</dbReference>
<evidence type="ECO:0000256" key="5">
    <source>
        <dbReference type="ARBA" id="ARBA00022840"/>
    </source>
</evidence>
<dbReference type="HAMAP" id="MF_01926">
    <property type="entry name" value="PurS"/>
    <property type="match status" value="1"/>
</dbReference>
<name>A0A7C3LSY3_9BACT</name>
<evidence type="ECO:0000256" key="1">
    <source>
        <dbReference type="ARBA" id="ARBA00022490"/>
    </source>
</evidence>
<dbReference type="GO" id="GO:0006189">
    <property type="term" value="P:'de novo' IMP biosynthetic process"/>
    <property type="evidence" value="ECO:0007669"/>
    <property type="project" value="UniProtKB-UniRule"/>
</dbReference>
<dbReference type="NCBIfam" id="TIGR00302">
    <property type="entry name" value="phosphoribosylformylglycinamidine synthase subunit PurS"/>
    <property type="match status" value="1"/>
</dbReference>
<accession>A0A7C3LSY3</accession>
<dbReference type="PANTHER" id="PTHR34696">
    <property type="entry name" value="PHOSPHORIBOSYLFORMYLGLYCINAMIDINE SYNTHASE SUBUNIT PURS"/>
    <property type="match status" value="1"/>
</dbReference>
<evidence type="ECO:0000256" key="3">
    <source>
        <dbReference type="ARBA" id="ARBA00022741"/>
    </source>
</evidence>
<keyword evidence="5 6" id="KW-0067">ATP-binding</keyword>
<dbReference type="AlphaFoldDB" id="A0A7C3LSY3"/>
<keyword evidence="1 6" id="KW-0963">Cytoplasm</keyword>
<comment type="subcellular location">
    <subcellularLocation>
        <location evidence="6">Cytoplasm</location>
    </subcellularLocation>
</comment>
<proteinExistence type="inferred from homology"/>
<dbReference type="NCBIfam" id="NF004630">
    <property type="entry name" value="PRK05974.1"/>
    <property type="match status" value="1"/>
</dbReference>
<keyword evidence="3 6" id="KW-0547">Nucleotide-binding</keyword>
<evidence type="ECO:0000313" key="7">
    <source>
        <dbReference type="EMBL" id="HFT93840.1"/>
    </source>
</evidence>
<protein>
    <recommendedName>
        <fullName evidence="6">Phosphoribosylformylglycinamidine synthase subunit PurS</fullName>
        <shortName evidence="6">FGAM synthase</shortName>
        <ecNumber evidence="6">6.3.5.3</ecNumber>
    </recommendedName>
    <alternativeName>
        <fullName evidence="6">Formylglycinamide ribonucleotide amidotransferase subunit III</fullName>
        <shortName evidence="6">FGAR amidotransferase III</shortName>
        <shortName evidence="6">FGAR-AT III</shortName>
    </alternativeName>
    <alternativeName>
        <fullName evidence="6">Phosphoribosylformylglycinamidine synthase subunit III</fullName>
    </alternativeName>
</protein>
<dbReference type="GO" id="GO:0004642">
    <property type="term" value="F:phosphoribosylformylglycinamidine synthase activity"/>
    <property type="evidence" value="ECO:0007669"/>
    <property type="project" value="UniProtKB-UniRule"/>
</dbReference>
<dbReference type="Pfam" id="PF02700">
    <property type="entry name" value="PurS"/>
    <property type="match status" value="1"/>
</dbReference>
<dbReference type="EC" id="6.3.5.3" evidence="6"/>
<comment type="catalytic activity">
    <reaction evidence="6">
        <text>N(2)-formyl-N(1)-(5-phospho-beta-D-ribosyl)glycinamide + L-glutamine + ATP + H2O = 2-formamido-N(1)-(5-O-phospho-beta-D-ribosyl)acetamidine + L-glutamate + ADP + phosphate + H(+)</text>
        <dbReference type="Rhea" id="RHEA:17129"/>
        <dbReference type="ChEBI" id="CHEBI:15377"/>
        <dbReference type="ChEBI" id="CHEBI:15378"/>
        <dbReference type="ChEBI" id="CHEBI:29985"/>
        <dbReference type="ChEBI" id="CHEBI:30616"/>
        <dbReference type="ChEBI" id="CHEBI:43474"/>
        <dbReference type="ChEBI" id="CHEBI:58359"/>
        <dbReference type="ChEBI" id="CHEBI:147286"/>
        <dbReference type="ChEBI" id="CHEBI:147287"/>
        <dbReference type="ChEBI" id="CHEBI:456216"/>
        <dbReference type="EC" id="6.3.5.3"/>
    </reaction>
</comment>
<keyword evidence="4 6" id="KW-0658">Purine biosynthesis</keyword>
<evidence type="ECO:0000256" key="4">
    <source>
        <dbReference type="ARBA" id="ARBA00022755"/>
    </source>
</evidence>
<gene>
    <name evidence="6 7" type="primary">purS</name>
    <name evidence="7" type="ORF">ENX03_07910</name>
</gene>
<organism evidence="7">
    <name type="scientific">Leptospirillum ferriphilum</name>
    <dbReference type="NCBI Taxonomy" id="178606"/>
    <lineage>
        <taxon>Bacteria</taxon>
        <taxon>Pseudomonadati</taxon>
        <taxon>Nitrospirota</taxon>
        <taxon>Nitrospiria</taxon>
        <taxon>Nitrospirales</taxon>
        <taxon>Nitrospiraceae</taxon>
        <taxon>Leptospirillum</taxon>
    </lineage>
</organism>
<reference evidence="7" key="1">
    <citation type="journal article" date="2020" name="mSystems">
        <title>Genome- and Community-Level Interaction Insights into Carbon Utilization and Element Cycling Functions of Hydrothermarchaeota in Hydrothermal Sediment.</title>
        <authorList>
            <person name="Zhou Z."/>
            <person name="Liu Y."/>
            <person name="Xu W."/>
            <person name="Pan J."/>
            <person name="Luo Z.H."/>
            <person name="Li M."/>
        </authorList>
    </citation>
    <scope>NUCLEOTIDE SEQUENCE [LARGE SCALE GENOMIC DNA]</scope>
    <source>
        <strain evidence="7">SpSt-902</strain>
    </source>
</reference>
<comment type="function">
    <text evidence="6">Part of the phosphoribosylformylglycinamidine synthase complex involved in the purines biosynthetic pathway. Catalyzes the ATP-dependent conversion of formylglycinamide ribonucleotide (FGAR) and glutamine to yield formylglycinamidine ribonucleotide (FGAM) and glutamate. The FGAM synthase complex is composed of three subunits. PurQ produces an ammonia molecule by converting glutamine to glutamate. PurL transfers the ammonia molecule to FGAR to form FGAM in an ATP-dependent manner. PurS interacts with PurQ and PurL and is thought to assist in the transfer of the ammonia molecule from PurQ to PurL.</text>
</comment>